<keyword evidence="3" id="KW-1185">Reference proteome</keyword>
<dbReference type="InterPro" id="IPR027392">
    <property type="entry name" value="TF_Znf"/>
</dbReference>
<dbReference type="AlphaFoldDB" id="A0A0R0CJC5"/>
<protein>
    <recommendedName>
        <fullName evidence="1">Transcription factor zinc-finger domain-containing protein</fullName>
    </recommendedName>
</protein>
<dbReference type="Pfam" id="PF13453">
    <property type="entry name" value="Zn_ribbon_TFIIB"/>
    <property type="match status" value="1"/>
</dbReference>
<dbReference type="STRING" id="344882.ABB29_08970"/>
<evidence type="ECO:0000313" key="2">
    <source>
        <dbReference type="EMBL" id="KRG69595.1"/>
    </source>
</evidence>
<comment type="caution">
    <text evidence="2">The sequence shown here is derived from an EMBL/GenBank/DDBJ whole genome shotgun (WGS) entry which is preliminary data.</text>
</comment>
<dbReference type="RefSeq" id="WP_057658294.1">
    <property type="nucleotide sequence ID" value="NZ_LDJL01000009.1"/>
</dbReference>
<feature type="domain" description="Transcription factor zinc-finger" evidence="1">
    <location>
        <begin position="2"/>
        <end position="33"/>
    </location>
</feature>
<dbReference type="Proteomes" id="UP000052052">
    <property type="component" value="Unassembled WGS sequence"/>
</dbReference>
<dbReference type="PATRIC" id="fig|344882.3.peg.3153"/>
<name>A0A0R0CJC5_9GAMM</name>
<dbReference type="OrthoDB" id="9814037at2"/>
<evidence type="ECO:0000259" key="1">
    <source>
        <dbReference type="Pfam" id="PF13453"/>
    </source>
</evidence>
<evidence type="ECO:0000313" key="3">
    <source>
        <dbReference type="Proteomes" id="UP000052052"/>
    </source>
</evidence>
<organism evidence="2 3">
    <name type="scientific">Pseudoxanthomonas dokdonensis</name>
    <dbReference type="NCBI Taxonomy" id="344882"/>
    <lineage>
        <taxon>Bacteria</taxon>
        <taxon>Pseudomonadati</taxon>
        <taxon>Pseudomonadota</taxon>
        <taxon>Gammaproteobacteria</taxon>
        <taxon>Lysobacterales</taxon>
        <taxon>Lysobacteraceae</taxon>
        <taxon>Pseudoxanthomonas</taxon>
    </lineage>
</organism>
<dbReference type="EMBL" id="LDJL01000009">
    <property type="protein sequence ID" value="KRG69595.1"/>
    <property type="molecule type" value="Genomic_DNA"/>
</dbReference>
<proteinExistence type="predicted"/>
<gene>
    <name evidence="2" type="ORF">ABB29_08970</name>
</gene>
<reference evidence="2 3" key="1">
    <citation type="submission" date="2015-05" db="EMBL/GenBank/DDBJ databases">
        <title>Genome sequencing and analysis of members of genus Stenotrophomonas.</title>
        <authorList>
            <person name="Patil P.P."/>
            <person name="Midha S."/>
            <person name="Patil P.B."/>
        </authorList>
    </citation>
    <scope>NUCLEOTIDE SEQUENCE [LARGE SCALE GENOMIC DNA]</scope>
    <source>
        <strain evidence="2 3">DSM 21858</strain>
    </source>
</reference>
<accession>A0A0R0CJC5</accession>
<sequence length="124" mass="14459">MKCPKCSHPMELLVLLEASAHRCTHCKGLWFEMMAHETLKSHARELDTGDAAVGEQCNQVDRITCPVCIGQRELVRMVDPQQPHIWFESCKYCYGRFYDAGEYQDFVEHDLLDLLKDWKTPVRE</sequence>